<feature type="chain" id="PRO_5031125534" evidence="1">
    <location>
        <begin position="28"/>
        <end position="431"/>
    </location>
</feature>
<sequence>MIGLHWRNTISTIVLLLYVATISLVVSSSTPQQFSLEDFQRVLRSSLDSELDKITDEKVSTAQETTNIHAKSKTLMRRRASIQNREEDVIKSRALFDRRSSGHVYTSEDIWDDIVRHTWKISDTIKRVEGKSLTRTTYDDDETLPIPFLVCGEEHLDFNDIVASFNKLEEEALLVSSSDDEFCLVLSTTTVQGREVIDSFGGSLKGVPLPDFTKIQPGTIDEVLSKGWSVPFSQEQVVTKKSNATEMINHWERIIIVDFTAELSGMKEEADLLKVVNVITNDIQDMGEVGWYQNIDEEEKQQYSVDKSTIDIPSLSDVFSLTAITTAATSDNQRIRFWREVFKNGIESKHVCNTMFSTLFVKARSGNYSFELVLNPMDGPPAEEYESSASNPNCVASLVAALSVHPYVLSVKANFPTYHGWNVAQLMDSFK</sequence>
<evidence type="ECO:0000256" key="1">
    <source>
        <dbReference type="SAM" id="SignalP"/>
    </source>
</evidence>
<accession>A0A7S2LE30</accession>
<proteinExistence type="predicted"/>
<reference evidence="2" key="1">
    <citation type="submission" date="2021-01" db="EMBL/GenBank/DDBJ databases">
        <authorList>
            <person name="Corre E."/>
            <person name="Pelletier E."/>
            <person name="Niang G."/>
            <person name="Scheremetjew M."/>
            <person name="Finn R."/>
            <person name="Kale V."/>
            <person name="Holt S."/>
            <person name="Cochrane G."/>
            <person name="Meng A."/>
            <person name="Brown T."/>
            <person name="Cohen L."/>
        </authorList>
    </citation>
    <scope>NUCLEOTIDE SEQUENCE</scope>
    <source>
        <strain evidence="2">SM1012Den-03</strain>
    </source>
</reference>
<evidence type="ECO:0000313" key="2">
    <source>
        <dbReference type="EMBL" id="CAD9603732.1"/>
    </source>
</evidence>
<keyword evidence="1" id="KW-0732">Signal</keyword>
<gene>
    <name evidence="2" type="ORF">SMAR0320_LOCUS11262</name>
</gene>
<protein>
    <submittedName>
        <fullName evidence="2">Uncharacterized protein</fullName>
    </submittedName>
</protein>
<dbReference type="EMBL" id="HBGZ01015753">
    <property type="protein sequence ID" value="CAD9603732.1"/>
    <property type="molecule type" value="Transcribed_RNA"/>
</dbReference>
<feature type="signal peptide" evidence="1">
    <location>
        <begin position="1"/>
        <end position="27"/>
    </location>
</feature>
<organism evidence="2">
    <name type="scientific">Skeletonema marinoi</name>
    <dbReference type="NCBI Taxonomy" id="267567"/>
    <lineage>
        <taxon>Eukaryota</taxon>
        <taxon>Sar</taxon>
        <taxon>Stramenopiles</taxon>
        <taxon>Ochrophyta</taxon>
        <taxon>Bacillariophyta</taxon>
        <taxon>Coscinodiscophyceae</taxon>
        <taxon>Thalassiosirophycidae</taxon>
        <taxon>Thalassiosirales</taxon>
        <taxon>Skeletonemataceae</taxon>
        <taxon>Skeletonema</taxon>
        <taxon>Skeletonema marinoi-dohrnii complex</taxon>
    </lineage>
</organism>
<dbReference type="AlphaFoldDB" id="A0A7S2LE30"/>
<name>A0A7S2LE30_9STRA</name>